<sequence>MADSMASGNFKKLNPETWAQDLCHLPLQRGRHQPRCGRQGPQFGDRGRKWKGLRDTNLKEKERSGSASKRWSYSEVLSFLDAFVTHKKTSSYMGQRVEEDRTAENNTPQDGVEPLLPTGSVALQDSQPFVQGNHHMSAFGEECLKSFDHEAVRCSVVLLAR</sequence>
<protein>
    <submittedName>
        <fullName evidence="2">Uncharacterized protein</fullName>
    </submittedName>
</protein>
<feature type="compositionally biased region" description="Basic and acidic residues" evidence="1">
    <location>
        <begin position="52"/>
        <end position="64"/>
    </location>
</feature>
<proteinExistence type="predicted"/>
<keyword evidence="3" id="KW-1185">Reference proteome</keyword>
<reference evidence="2" key="1">
    <citation type="submission" date="2020-03" db="EMBL/GenBank/DDBJ databases">
        <authorList>
            <person name="Weist P."/>
        </authorList>
    </citation>
    <scope>NUCLEOTIDE SEQUENCE</scope>
</reference>
<accession>A0A9N7YEL6</accession>
<evidence type="ECO:0000313" key="3">
    <source>
        <dbReference type="Proteomes" id="UP001153269"/>
    </source>
</evidence>
<dbReference type="Proteomes" id="UP001153269">
    <property type="component" value="Unassembled WGS sequence"/>
</dbReference>
<feature type="region of interest" description="Disordered" evidence="1">
    <location>
        <begin position="29"/>
        <end position="65"/>
    </location>
</feature>
<name>A0A9N7YEL6_PLEPL</name>
<feature type="region of interest" description="Disordered" evidence="1">
    <location>
        <begin position="91"/>
        <end position="112"/>
    </location>
</feature>
<organism evidence="2 3">
    <name type="scientific">Pleuronectes platessa</name>
    <name type="common">European plaice</name>
    <dbReference type="NCBI Taxonomy" id="8262"/>
    <lineage>
        <taxon>Eukaryota</taxon>
        <taxon>Metazoa</taxon>
        <taxon>Chordata</taxon>
        <taxon>Craniata</taxon>
        <taxon>Vertebrata</taxon>
        <taxon>Euteleostomi</taxon>
        <taxon>Actinopterygii</taxon>
        <taxon>Neopterygii</taxon>
        <taxon>Teleostei</taxon>
        <taxon>Neoteleostei</taxon>
        <taxon>Acanthomorphata</taxon>
        <taxon>Carangaria</taxon>
        <taxon>Pleuronectiformes</taxon>
        <taxon>Pleuronectoidei</taxon>
        <taxon>Pleuronectidae</taxon>
        <taxon>Pleuronectes</taxon>
    </lineage>
</organism>
<comment type="caution">
    <text evidence="2">The sequence shown here is derived from an EMBL/GenBank/DDBJ whole genome shotgun (WGS) entry which is preliminary data.</text>
</comment>
<evidence type="ECO:0000313" key="2">
    <source>
        <dbReference type="EMBL" id="CAB1422868.1"/>
    </source>
</evidence>
<dbReference type="AlphaFoldDB" id="A0A9N7YEL6"/>
<gene>
    <name evidence="2" type="ORF">PLEPLA_LOCUS10786</name>
</gene>
<evidence type="ECO:0000256" key="1">
    <source>
        <dbReference type="SAM" id="MobiDB-lite"/>
    </source>
</evidence>
<dbReference type="EMBL" id="CADEAL010000617">
    <property type="protein sequence ID" value="CAB1422868.1"/>
    <property type="molecule type" value="Genomic_DNA"/>
</dbReference>